<sequence>MAPIITRVRFAAVIVAGGAGRRLSGMDKPAIEVGGRSLLARAVDAVADAEDVVVVGPERPLDRAVTWTREDPPGTGPLAALSAGLAALGPADEVAVLAADLPNVTLETVRRLRAARGDHDGAVLVDAGGHRQWLLGVWRRDALRAAIPPDPAGGGIGRALGGLALVEVAAQAGEADDVDTPDDLAGLDR</sequence>
<dbReference type="EMBL" id="SOCP01000017">
    <property type="protein sequence ID" value="TDV42646.1"/>
    <property type="molecule type" value="Genomic_DNA"/>
</dbReference>
<protein>
    <submittedName>
        <fullName evidence="3">Molybdopterin-guanine dinucleotide biosynthesis protein A</fullName>
    </submittedName>
</protein>
<keyword evidence="1" id="KW-0808">Transferase</keyword>
<accession>A0A4R7V564</accession>
<dbReference type="AlphaFoldDB" id="A0A4R7V564"/>
<evidence type="ECO:0000259" key="2">
    <source>
        <dbReference type="Pfam" id="PF12804"/>
    </source>
</evidence>
<dbReference type="GO" id="GO:0016779">
    <property type="term" value="F:nucleotidyltransferase activity"/>
    <property type="evidence" value="ECO:0007669"/>
    <property type="project" value="TreeGrafter"/>
</dbReference>
<proteinExistence type="predicted"/>
<name>A0A4R7V564_9PSEU</name>
<comment type="caution">
    <text evidence="3">The sequence shown here is derived from an EMBL/GenBank/DDBJ whole genome shotgun (WGS) entry which is preliminary data.</text>
</comment>
<gene>
    <name evidence="3" type="ORF">CLV71_117118</name>
</gene>
<organism evidence="3 4">
    <name type="scientific">Actinophytocola oryzae</name>
    <dbReference type="NCBI Taxonomy" id="502181"/>
    <lineage>
        <taxon>Bacteria</taxon>
        <taxon>Bacillati</taxon>
        <taxon>Actinomycetota</taxon>
        <taxon>Actinomycetes</taxon>
        <taxon>Pseudonocardiales</taxon>
        <taxon>Pseudonocardiaceae</taxon>
    </lineage>
</organism>
<reference evidence="3 4" key="1">
    <citation type="submission" date="2019-03" db="EMBL/GenBank/DDBJ databases">
        <title>Genomic Encyclopedia of Archaeal and Bacterial Type Strains, Phase II (KMG-II): from individual species to whole genera.</title>
        <authorList>
            <person name="Goeker M."/>
        </authorList>
    </citation>
    <scope>NUCLEOTIDE SEQUENCE [LARGE SCALE GENOMIC DNA]</scope>
    <source>
        <strain evidence="3 4">DSM 45499</strain>
    </source>
</reference>
<dbReference type="SUPFAM" id="SSF53448">
    <property type="entry name" value="Nucleotide-diphospho-sugar transferases"/>
    <property type="match status" value="1"/>
</dbReference>
<evidence type="ECO:0000256" key="1">
    <source>
        <dbReference type="ARBA" id="ARBA00022679"/>
    </source>
</evidence>
<evidence type="ECO:0000313" key="4">
    <source>
        <dbReference type="Proteomes" id="UP000294927"/>
    </source>
</evidence>
<feature type="domain" description="MobA-like NTP transferase" evidence="2">
    <location>
        <begin position="12"/>
        <end position="145"/>
    </location>
</feature>
<dbReference type="PANTHER" id="PTHR19136">
    <property type="entry name" value="MOLYBDENUM COFACTOR GUANYLYLTRANSFERASE"/>
    <property type="match status" value="1"/>
</dbReference>
<dbReference type="Gene3D" id="3.90.550.10">
    <property type="entry name" value="Spore Coat Polysaccharide Biosynthesis Protein SpsA, Chain A"/>
    <property type="match status" value="1"/>
</dbReference>
<dbReference type="PANTHER" id="PTHR19136:SF81">
    <property type="entry name" value="MOLYBDENUM COFACTOR GUANYLYLTRANSFERASE"/>
    <property type="match status" value="1"/>
</dbReference>
<dbReference type="Pfam" id="PF12804">
    <property type="entry name" value="NTP_transf_3"/>
    <property type="match status" value="1"/>
</dbReference>
<dbReference type="InterPro" id="IPR025877">
    <property type="entry name" value="MobA-like_NTP_Trfase"/>
</dbReference>
<dbReference type="Proteomes" id="UP000294927">
    <property type="component" value="Unassembled WGS sequence"/>
</dbReference>
<keyword evidence="4" id="KW-1185">Reference proteome</keyword>
<evidence type="ECO:0000313" key="3">
    <source>
        <dbReference type="EMBL" id="TDV42646.1"/>
    </source>
</evidence>
<dbReference type="InterPro" id="IPR029044">
    <property type="entry name" value="Nucleotide-diphossugar_trans"/>
</dbReference>